<dbReference type="InterPro" id="IPR055170">
    <property type="entry name" value="GFO_IDH_MocA-like_dom"/>
</dbReference>
<dbReference type="SUPFAM" id="SSF51735">
    <property type="entry name" value="NAD(P)-binding Rossmann-fold domains"/>
    <property type="match status" value="1"/>
</dbReference>
<dbReference type="RefSeq" id="WP_118457814.1">
    <property type="nucleotide sequence ID" value="NZ_JACOOK010000003.1"/>
</dbReference>
<dbReference type="Proteomes" id="UP000636891">
    <property type="component" value="Unassembled WGS sequence"/>
</dbReference>
<keyword evidence="4" id="KW-1185">Reference proteome</keyword>
<reference evidence="3 4" key="1">
    <citation type="submission" date="2020-08" db="EMBL/GenBank/DDBJ databases">
        <title>Genome public.</title>
        <authorList>
            <person name="Liu C."/>
            <person name="Sun Q."/>
        </authorList>
    </citation>
    <scope>NUCLEOTIDE SEQUENCE [LARGE SCALE GENOMIC DNA]</scope>
    <source>
        <strain evidence="3 4">New-7</strain>
    </source>
</reference>
<dbReference type="EMBL" id="JACOOK010000003">
    <property type="protein sequence ID" value="MBC5616793.1"/>
    <property type="molecule type" value="Genomic_DNA"/>
</dbReference>
<evidence type="ECO:0000313" key="4">
    <source>
        <dbReference type="Proteomes" id="UP000636891"/>
    </source>
</evidence>
<dbReference type="PROSITE" id="PS51318">
    <property type="entry name" value="TAT"/>
    <property type="match status" value="1"/>
</dbReference>
<evidence type="ECO:0000313" key="3">
    <source>
        <dbReference type="EMBL" id="MBC5616793.1"/>
    </source>
</evidence>
<protein>
    <submittedName>
        <fullName evidence="3">Gfo/Idh/MocA family oxidoreductase</fullName>
    </submittedName>
</protein>
<dbReference type="Pfam" id="PF01408">
    <property type="entry name" value="GFO_IDH_MocA"/>
    <property type="match status" value="1"/>
</dbReference>
<dbReference type="InterPro" id="IPR000683">
    <property type="entry name" value="Gfo/Idh/MocA-like_OxRdtase_N"/>
</dbReference>
<dbReference type="Gene3D" id="3.30.360.10">
    <property type="entry name" value="Dihydrodipicolinate Reductase, domain 2"/>
    <property type="match status" value="1"/>
</dbReference>
<evidence type="ECO:0000259" key="2">
    <source>
        <dbReference type="Pfam" id="PF22725"/>
    </source>
</evidence>
<accession>A0ABR7CMA1</accession>
<feature type="domain" description="GFO/IDH/MocA-like oxidoreductase" evidence="2">
    <location>
        <begin position="174"/>
        <end position="306"/>
    </location>
</feature>
<dbReference type="SUPFAM" id="SSF55347">
    <property type="entry name" value="Glyceraldehyde-3-phosphate dehydrogenase-like, C-terminal domain"/>
    <property type="match status" value="1"/>
</dbReference>
<feature type="domain" description="Gfo/Idh/MocA-like oxidoreductase N-terminal" evidence="1">
    <location>
        <begin position="48"/>
        <end position="165"/>
    </location>
</feature>
<dbReference type="InterPro" id="IPR006311">
    <property type="entry name" value="TAT_signal"/>
</dbReference>
<dbReference type="InterPro" id="IPR050463">
    <property type="entry name" value="Gfo/Idh/MocA_oxidrdct_glycsds"/>
</dbReference>
<organism evidence="3 4">
    <name type="scientific">Alistipes hominis</name>
    <dbReference type="NCBI Taxonomy" id="2763015"/>
    <lineage>
        <taxon>Bacteria</taxon>
        <taxon>Pseudomonadati</taxon>
        <taxon>Bacteroidota</taxon>
        <taxon>Bacteroidia</taxon>
        <taxon>Bacteroidales</taxon>
        <taxon>Rikenellaceae</taxon>
        <taxon>Alistipes</taxon>
    </lineage>
</organism>
<evidence type="ECO:0000259" key="1">
    <source>
        <dbReference type="Pfam" id="PF01408"/>
    </source>
</evidence>
<dbReference type="PANTHER" id="PTHR43818">
    <property type="entry name" value="BCDNA.GH03377"/>
    <property type="match status" value="1"/>
</dbReference>
<dbReference type="PANTHER" id="PTHR43818:SF12">
    <property type="entry name" value="NADH-DEPENDENT DEHYDROGENASE-RELATED"/>
    <property type="match status" value="1"/>
</dbReference>
<dbReference type="Gene3D" id="3.40.50.720">
    <property type="entry name" value="NAD(P)-binding Rossmann-like Domain"/>
    <property type="match status" value="1"/>
</dbReference>
<comment type="caution">
    <text evidence="3">The sequence shown here is derived from an EMBL/GenBank/DDBJ whole genome shotgun (WGS) entry which is preliminary data.</text>
</comment>
<name>A0ABR7CMA1_9BACT</name>
<dbReference type="InterPro" id="IPR036291">
    <property type="entry name" value="NAD(P)-bd_dom_sf"/>
</dbReference>
<sequence length="424" mass="48507">MNNEKINRRDFLKELGFVAGTTALLSSFPWLSGMAEDKRKATTGHKARIAVIGTGDRGRYLLNFLVMNPKAEVVWLCDNYEPWLELGRQIAPSAKTCADYRQVIDDPNVDGVVIATPLHTHLEIAGAAMEAGKHVFCEKSMARTLPDTLTMYQTHKRTGHVFFVDQQRLFDPVYLKAIEMIRSGMFGEIQGIKTFWNRNGDWRRPVPSPELERKINWRHYKEYSGGLMTELGCHQIQMGTWIWRELPERIYGQGGITYWKDGREVEDNVGVMYTYKNGKRMSFDSIISNQFYGLEEQIMGNLGTLEPEVGKYYFEKTPPMPGFLQMINNIEKDIFSSVSFAGPSWDPEIARKNHGEYIIGKKRDFLDGTGFTVDAFVEAAITGEQPPMIAEEGYYATVLSLLGLQAIEEKREILFPEEYRIDYL</sequence>
<proteinExistence type="predicted"/>
<gene>
    <name evidence="3" type="ORF">H8S08_07135</name>
</gene>
<dbReference type="Pfam" id="PF22725">
    <property type="entry name" value="GFO_IDH_MocA_C3"/>
    <property type="match status" value="1"/>
</dbReference>